<comment type="caution">
    <text evidence="6">The sequence shown here is derived from an EMBL/GenBank/DDBJ whole genome shotgun (WGS) entry which is preliminary data.</text>
</comment>
<gene>
    <name evidence="6" type="ORF">IQ217_13695</name>
</gene>
<dbReference type="PANTHER" id="PTHR43060">
    <property type="entry name" value="3-HYDROXYISOBUTYRATE DEHYDROGENASE-LIKE 1, MITOCHONDRIAL-RELATED"/>
    <property type="match status" value="1"/>
</dbReference>
<accession>A0ABR9VU44</accession>
<sequence>MKNSKIAVFGLGVMGSPMAQNLVKHGYQTMGYNRSLNRSSALEAAKAGVKVVSSIAEAAENADIILTCVGDEKDVQQLILGSGGIAEYAKPQALIIDCSTIGKTAACELATTLKAKGLRFLDAPVTGGDIGAVNGTLTIMVGGELADFEEALPVFTAIGKKVVHCGLSGSGQAVKLCNQVLCGLHAIAAAEAIQLSKQLGIEPNLVIDVCGSGAAGSWALTNLGPKMSKADFAPGFMVKHLLKDLRLVREAAENGELPGVTLAESLFESIQLLGGEDQGSQAIIRAYGET</sequence>
<proteinExistence type="inferred from homology"/>
<evidence type="ECO:0000313" key="6">
    <source>
        <dbReference type="EMBL" id="MBE9254872.1"/>
    </source>
</evidence>
<dbReference type="EMBL" id="JADEVV010000041">
    <property type="protein sequence ID" value="MBE9254872.1"/>
    <property type="molecule type" value="Genomic_DNA"/>
</dbReference>
<dbReference type="SUPFAM" id="SSF51735">
    <property type="entry name" value="NAD(P)-binding Rossmann-fold domains"/>
    <property type="match status" value="1"/>
</dbReference>
<dbReference type="InterPro" id="IPR029154">
    <property type="entry name" value="HIBADH-like_NADP-bd"/>
</dbReference>
<feature type="domain" description="3-hydroxyisobutyrate dehydrogenase-like NAD-binding" evidence="5">
    <location>
        <begin position="169"/>
        <end position="287"/>
    </location>
</feature>
<evidence type="ECO:0000313" key="7">
    <source>
        <dbReference type="Proteomes" id="UP000658720"/>
    </source>
</evidence>
<dbReference type="PROSITE" id="PS00895">
    <property type="entry name" value="3_HYDROXYISOBUT_DH"/>
    <property type="match status" value="1"/>
</dbReference>
<dbReference type="Proteomes" id="UP000658720">
    <property type="component" value="Unassembled WGS sequence"/>
</dbReference>
<dbReference type="InterPro" id="IPR002204">
    <property type="entry name" value="3-OH-isobutyrate_DH-rel_CS"/>
</dbReference>
<dbReference type="InterPro" id="IPR015815">
    <property type="entry name" value="HIBADH-related"/>
</dbReference>
<comment type="similarity">
    <text evidence="1">Belongs to the HIBADH-related family.</text>
</comment>
<dbReference type="Pfam" id="PF14833">
    <property type="entry name" value="NAD_binding_11"/>
    <property type="match status" value="1"/>
</dbReference>
<dbReference type="InterPro" id="IPR013328">
    <property type="entry name" value="6PGD_dom2"/>
</dbReference>
<evidence type="ECO:0000256" key="1">
    <source>
        <dbReference type="ARBA" id="ARBA00009080"/>
    </source>
</evidence>
<name>A0ABR9VU44_9SYNC</name>
<feature type="domain" description="6-phosphogluconate dehydrogenase NADP-binding" evidence="4">
    <location>
        <begin position="5"/>
        <end position="166"/>
    </location>
</feature>
<keyword evidence="2" id="KW-0560">Oxidoreductase</keyword>
<dbReference type="RefSeq" id="WP_194020371.1">
    <property type="nucleotide sequence ID" value="NZ_JADEVV010000041.1"/>
</dbReference>
<dbReference type="InterPro" id="IPR006115">
    <property type="entry name" value="6PGDH_NADP-bd"/>
</dbReference>
<evidence type="ECO:0000259" key="5">
    <source>
        <dbReference type="Pfam" id="PF14833"/>
    </source>
</evidence>
<dbReference type="SUPFAM" id="SSF48179">
    <property type="entry name" value="6-phosphogluconate dehydrogenase C-terminal domain-like"/>
    <property type="match status" value="1"/>
</dbReference>
<dbReference type="Gene3D" id="3.40.50.720">
    <property type="entry name" value="NAD(P)-binding Rossmann-like Domain"/>
    <property type="match status" value="1"/>
</dbReference>
<dbReference type="PANTHER" id="PTHR43060:SF15">
    <property type="entry name" value="3-HYDROXYISOBUTYRATE DEHYDROGENASE-LIKE 1, MITOCHONDRIAL-RELATED"/>
    <property type="match status" value="1"/>
</dbReference>
<evidence type="ECO:0000256" key="2">
    <source>
        <dbReference type="ARBA" id="ARBA00023002"/>
    </source>
</evidence>
<dbReference type="Gene3D" id="1.10.1040.10">
    <property type="entry name" value="N-(1-d-carboxylethyl)-l-norvaline Dehydrogenase, domain 2"/>
    <property type="match status" value="1"/>
</dbReference>
<dbReference type="Pfam" id="PF03446">
    <property type="entry name" value="NAD_binding_2"/>
    <property type="match status" value="1"/>
</dbReference>
<dbReference type="InterPro" id="IPR036291">
    <property type="entry name" value="NAD(P)-bd_dom_sf"/>
</dbReference>
<keyword evidence="7" id="KW-1185">Reference proteome</keyword>
<evidence type="ECO:0000256" key="3">
    <source>
        <dbReference type="ARBA" id="ARBA00023027"/>
    </source>
</evidence>
<dbReference type="InterPro" id="IPR008927">
    <property type="entry name" value="6-PGluconate_DH-like_C_sf"/>
</dbReference>
<organism evidence="6 7">
    <name type="scientific">Synechocystis salina LEGE 00031</name>
    <dbReference type="NCBI Taxonomy" id="1828736"/>
    <lineage>
        <taxon>Bacteria</taxon>
        <taxon>Bacillati</taxon>
        <taxon>Cyanobacteriota</taxon>
        <taxon>Cyanophyceae</taxon>
        <taxon>Synechococcales</taxon>
        <taxon>Merismopediaceae</taxon>
        <taxon>Synechocystis</taxon>
    </lineage>
</organism>
<dbReference type="PIRSF" id="PIRSF000103">
    <property type="entry name" value="HIBADH"/>
    <property type="match status" value="1"/>
</dbReference>
<reference evidence="6 7" key="1">
    <citation type="submission" date="2020-10" db="EMBL/GenBank/DDBJ databases">
        <authorList>
            <person name="Castelo-Branco R."/>
            <person name="Eusebio N."/>
            <person name="Adriana R."/>
            <person name="Vieira A."/>
            <person name="Brugerolle De Fraissinette N."/>
            <person name="Rezende De Castro R."/>
            <person name="Schneider M.P."/>
            <person name="Vasconcelos V."/>
            <person name="Leao P.N."/>
        </authorList>
    </citation>
    <scope>NUCLEOTIDE SEQUENCE [LARGE SCALE GENOMIC DNA]</scope>
    <source>
        <strain evidence="6 7">LEGE 00031</strain>
    </source>
</reference>
<keyword evidence="3" id="KW-0520">NAD</keyword>
<evidence type="ECO:0000259" key="4">
    <source>
        <dbReference type="Pfam" id="PF03446"/>
    </source>
</evidence>
<protein>
    <submittedName>
        <fullName evidence="6">NAD(P)-dependent oxidoreductase</fullName>
    </submittedName>
</protein>